<organism evidence="1 2">
    <name type="scientific">Daphnia sinensis</name>
    <dbReference type="NCBI Taxonomy" id="1820382"/>
    <lineage>
        <taxon>Eukaryota</taxon>
        <taxon>Metazoa</taxon>
        <taxon>Ecdysozoa</taxon>
        <taxon>Arthropoda</taxon>
        <taxon>Crustacea</taxon>
        <taxon>Branchiopoda</taxon>
        <taxon>Diplostraca</taxon>
        <taxon>Cladocera</taxon>
        <taxon>Anomopoda</taxon>
        <taxon>Daphniidae</taxon>
        <taxon>Daphnia</taxon>
        <taxon>Daphnia similis group</taxon>
    </lineage>
</organism>
<sequence>MHSAETDNRLILLQQFTEYKYKQGQNMPSHVTALELLWSELIDVGEQIMETQVISKILSTLPSSFRHFYIAWNKSTTSCQTSGRRSDIPSV</sequence>
<evidence type="ECO:0000313" key="2">
    <source>
        <dbReference type="Proteomes" id="UP000820818"/>
    </source>
</evidence>
<name>A0AAD5KJ58_9CRUS</name>
<protein>
    <submittedName>
        <fullName evidence="1">Uncharacterized protein</fullName>
    </submittedName>
</protein>
<accession>A0AAD5KJ58</accession>
<comment type="caution">
    <text evidence="1">The sequence shown here is derived from an EMBL/GenBank/DDBJ whole genome shotgun (WGS) entry which is preliminary data.</text>
</comment>
<dbReference type="EMBL" id="WJBH02000009">
    <property type="protein sequence ID" value="KAI9552622.1"/>
    <property type="molecule type" value="Genomic_DNA"/>
</dbReference>
<gene>
    <name evidence="1" type="ORF">GHT06_020490</name>
</gene>
<dbReference type="Proteomes" id="UP000820818">
    <property type="component" value="Linkage Group LG9"/>
</dbReference>
<evidence type="ECO:0000313" key="1">
    <source>
        <dbReference type="EMBL" id="KAI9552622.1"/>
    </source>
</evidence>
<keyword evidence="2" id="KW-1185">Reference proteome</keyword>
<proteinExistence type="predicted"/>
<dbReference type="AlphaFoldDB" id="A0AAD5KJ58"/>
<dbReference type="Pfam" id="PF14223">
    <property type="entry name" value="Retrotran_gag_2"/>
    <property type="match status" value="1"/>
</dbReference>
<reference evidence="1 2" key="1">
    <citation type="submission" date="2022-05" db="EMBL/GenBank/DDBJ databases">
        <title>A multi-omics perspective on studying reproductive biology in Daphnia sinensis.</title>
        <authorList>
            <person name="Jia J."/>
        </authorList>
    </citation>
    <scope>NUCLEOTIDE SEQUENCE [LARGE SCALE GENOMIC DNA]</scope>
    <source>
        <strain evidence="1 2">WSL</strain>
    </source>
</reference>